<evidence type="ECO:0000256" key="2">
    <source>
        <dbReference type="SAM" id="Phobius"/>
    </source>
</evidence>
<evidence type="ECO:0000313" key="3">
    <source>
        <dbReference type="EMBL" id="OIS97479.1"/>
    </source>
</evidence>
<feature type="region of interest" description="Disordered" evidence="1">
    <location>
        <begin position="41"/>
        <end position="182"/>
    </location>
</feature>
<feature type="compositionally biased region" description="Polar residues" evidence="1">
    <location>
        <begin position="91"/>
        <end position="105"/>
    </location>
</feature>
<comment type="caution">
    <text evidence="3">The sequence shown here is derived from an EMBL/GenBank/DDBJ whole genome shotgun (WGS) entry which is preliminary data.</text>
</comment>
<dbReference type="PROSITE" id="PS51257">
    <property type="entry name" value="PROKAR_LIPOPROTEIN"/>
    <property type="match status" value="1"/>
</dbReference>
<evidence type="ECO:0000313" key="4">
    <source>
        <dbReference type="Proteomes" id="UP000187609"/>
    </source>
</evidence>
<dbReference type="AlphaFoldDB" id="A0A1J6IAC8"/>
<dbReference type="Proteomes" id="UP000187609">
    <property type="component" value="Unassembled WGS sequence"/>
</dbReference>
<reference evidence="3" key="1">
    <citation type="submission" date="2016-11" db="EMBL/GenBank/DDBJ databases">
        <title>The genome of Nicotiana attenuata.</title>
        <authorList>
            <person name="Xu S."/>
            <person name="Brockmoeller T."/>
            <person name="Gaquerel E."/>
            <person name="Navarro A."/>
            <person name="Kuhl H."/>
            <person name="Gase K."/>
            <person name="Ling Z."/>
            <person name="Zhou W."/>
            <person name="Kreitzer C."/>
            <person name="Stanke M."/>
            <person name="Tang H."/>
            <person name="Lyons E."/>
            <person name="Pandey P."/>
            <person name="Pandey S.P."/>
            <person name="Timmermann B."/>
            <person name="Baldwin I.T."/>
        </authorList>
    </citation>
    <scope>NUCLEOTIDE SEQUENCE [LARGE SCALE GENOMIC DNA]</scope>
    <source>
        <strain evidence="3">UT</strain>
    </source>
</reference>
<feature type="compositionally biased region" description="Basic and acidic residues" evidence="1">
    <location>
        <begin position="75"/>
        <end position="88"/>
    </location>
</feature>
<dbReference type="PANTHER" id="PTHR36801">
    <property type="entry name" value="OS06G0150200 PROTEIN"/>
    <property type="match status" value="1"/>
</dbReference>
<sequence>MGRNIPLGEVHPIHHPIVYFSFMIACISATIAIFSSLCGSLTKKKSPPPTPSNNTRDNNNENPFGISTTSPNDETSPRYDVSFKRIDQDSNDQSQLQGEESTFFQQPLPPPPSMRATSSNNSHIRANSVTPTSHSRSNSSSSQGKLSTSGSMNKVFGSSLGSRQSSRREDSNYDKKRDKKLKDEDSIWRKQIILGEKCKVPPADEDDDTFLYDENGNRISAYHPKTPIGLAISPQSSNVEEDAIPK</sequence>
<feature type="compositionally biased region" description="Polar residues" evidence="1">
    <location>
        <begin position="115"/>
        <end position="127"/>
    </location>
</feature>
<organism evidence="3 4">
    <name type="scientific">Nicotiana attenuata</name>
    <name type="common">Coyote tobacco</name>
    <dbReference type="NCBI Taxonomy" id="49451"/>
    <lineage>
        <taxon>Eukaryota</taxon>
        <taxon>Viridiplantae</taxon>
        <taxon>Streptophyta</taxon>
        <taxon>Embryophyta</taxon>
        <taxon>Tracheophyta</taxon>
        <taxon>Spermatophyta</taxon>
        <taxon>Magnoliopsida</taxon>
        <taxon>eudicotyledons</taxon>
        <taxon>Gunneridae</taxon>
        <taxon>Pentapetalae</taxon>
        <taxon>asterids</taxon>
        <taxon>lamiids</taxon>
        <taxon>Solanales</taxon>
        <taxon>Solanaceae</taxon>
        <taxon>Nicotianoideae</taxon>
        <taxon>Nicotianeae</taxon>
        <taxon>Nicotiana</taxon>
    </lineage>
</organism>
<accession>A0A1J6IAC8</accession>
<keyword evidence="2" id="KW-0472">Membrane</keyword>
<keyword evidence="4" id="KW-1185">Reference proteome</keyword>
<dbReference type="PANTHER" id="PTHR36801:SF5">
    <property type="match status" value="1"/>
</dbReference>
<feature type="transmembrane region" description="Helical" evidence="2">
    <location>
        <begin position="17"/>
        <end position="38"/>
    </location>
</feature>
<feature type="compositionally biased region" description="Basic and acidic residues" evidence="1">
    <location>
        <begin position="166"/>
        <end position="182"/>
    </location>
</feature>
<proteinExistence type="predicted"/>
<gene>
    <name evidence="3" type="ORF">A4A49_16569</name>
</gene>
<dbReference type="Gramene" id="OIS97479">
    <property type="protein sequence ID" value="OIS97479"/>
    <property type="gene ID" value="A4A49_16569"/>
</dbReference>
<dbReference type="OMA" id="NTRDNNE"/>
<name>A0A1J6IAC8_NICAT</name>
<protein>
    <submittedName>
        <fullName evidence="3">Uncharacterized protein</fullName>
    </submittedName>
</protein>
<keyword evidence="2" id="KW-1133">Transmembrane helix</keyword>
<feature type="compositionally biased region" description="Low complexity" evidence="1">
    <location>
        <begin position="128"/>
        <end position="164"/>
    </location>
</feature>
<dbReference type="EMBL" id="MJEQ01037192">
    <property type="protein sequence ID" value="OIS97479.1"/>
    <property type="molecule type" value="Genomic_DNA"/>
</dbReference>
<keyword evidence="2" id="KW-0812">Transmembrane</keyword>
<feature type="compositionally biased region" description="Low complexity" evidence="1">
    <location>
        <begin position="52"/>
        <end position="63"/>
    </location>
</feature>
<feature type="compositionally biased region" description="Polar residues" evidence="1">
    <location>
        <begin position="65"/>
        <end position="74"/>
    </location>
</feature>
<evidence type="ECO:0000256" key="1">
    <source>
        <dbReference type="SAM" id="MobiDB-lite"/>
    </source>
</evidence>